<evidence type="ECO:0000259" key="16">
    <source>
        <dbReference type="PROSITE" id="PS50011"/>
    </source>
</evidence>
<keyword evidence="8" id="KW-0808">Transferase</keyword>
<dbReference type="Gene3D" id="2.30.42.10">
    <property type="match status" value="1"/>
</dbReference>
<dbReference type="Gene3D" id="1.10.510.10">
    <property type="entry name" value="Transferase(Phosphotransferase) domain 1"/>
    <property type="match status" value="1"/>
</dbReference>
<feature type="compositionally biased region" description="Polar residues" evidence="15">
    <location>
        <begin position="39"/>
        <end position="50"/>
    </location>
</feature>
<evidence type="ECO:0000256" key="15">
    <source>
        <dbReference type="SAM" id="MobiDB-lite"/>
    </source>
</evidence>
<evidence type="ECO:0000256" key="11">
    <source>
        <dbReference type="ARBA" id="ARBA00022840"/>
    </source>
</evidence>
<gene>
    <name evidence="19" type="ORF">QR680_010935</name>
</gene>
<evidence type="ECO:0000256" key="6">
    <source>
        <dbReference type="ARBA" id="ARBA00022527"/>
    </source>
</evidence>
<dbReference type="GO" id="GO:0005524">
    <property type="term" value="F:ATP binding"/>
    <property type="evidence" value="ECO:0007669"/>
    <property type="project" value="UniProtKB-KW"/>
</dbReference>
<feature type="domain" description="PDZ" evidence="17">
    <location>
        <begin position="1343"/>
        <end position="1432"/>
    </location>
</feature>
<comment type="cofactor">
    <cofactor evidence="1">
        <name>Mg(2+)</name>
        <dbReference type="ChEBI" id="CHEBI:18420"/>
    </cofactor>
</comment>
<evidence type="ECO:0000313" key="19">
    <source>
        <dbReference type="EMBL" id="KAK0428660.1"/>
    </source>
</evidence>
<organism evidence="19 20">
    <name type="scientific">Steinernema hermaphroditum</name>
    <dbReference type="NCBI Taxonomy" id="289476"/>
    <lineage>
        <taxon>Eukaryota</taxon>
        <taxon>Metazoa</taxon>
        <taxon>Ecdysozoa</taxon>
        <taxon>Nematoda</taxon>
        <taxon>Chromadorea</taxon>
        <taxon>Rhabditida</taxon>
        <taxon>Tylenchina</taxon>
        <taxon>Panagrolaimomorpha</taxon>
        <taxon>Strongyloidoidea</taxon>
        <taxon>Steinernematidae</taxon>
        <taxon>Steinernema</taxon>
    </lineage>
</organism>
<dbReference type="Pfam" id="PF00595">
    <property type="entry name" value="PDZ"/>
    <property type="match status" value="1"/>
</dbReference>
<evidence type="ECO:0000259" key="17">
    <source>
        <dbReference type="PROSITE" id="PS50106"/>
    </source>
</evidence>
<keyword evidence="12" id="KW-0460">Magnesium</keyword>
<dbReference type="InterPro" id="IPR050236">
    <property type="entry name" value="Ser_Thr_kinase_AGC"/>
</dbReference>
<dbReference type="PROSITE" id="PS51285">
    <property type="entry name" value="AGC_KINASE_CTER"/>
    <property type="match status" value="1"/>
</dbReference>
<dbReference type="InterPro" id="IPR023142">
    <property type="entry name" value="MAST_pre-PK_dom_sf"/>
</dbReference>
<dbReference type="InterPro" id="IPR000961">
    <property type="entry name" value="AGC-kinase_C"/>
</dbReference>
<evidence type="ECO:0000256" key="1">
    <source>
        <dbReference type="ARBA" id="ARBA00001946"/>
    </source>
</evidence>
<feature type="compositionally biased region" description="Basic and acidic residues" evidence="15">
    <location>
        <begin position="1100"/>
        <end position="1121"/>
    </location>
</feature>
<dbReference type="InterPro" id="IPR036034">
    <property type="entry name" value="PDZ_sf"/>
</dbReference>
<dbReference type="PROSITE" id="PS50011">
    <property type="entry name" value="PROTEIN_KINASE_DOM"/>
    <property type="match status" value="1"/>
</dbReference>
<sequence length="1617" mass="175122">MSAPRGGRGSSHDFFFGGSTDDGSLSVPPYSPDVPLSATLESASRLTPSRLQLPPSPFFDISSPGTNLSTPGDGNLPPVLLSPVLSRPVRSLSAQSSPFLLRHHNQVSDSEGELCNVWASVTSSGSGLQRKRSSRVSRPSDSSSPLPTPPPYAAASPIGRSTSTSKIGSYHSSGGHLHSGNLTSLRPISPLLTRPYNNSGVMSDSGTKRLYDSFNAHPSTSRIGRMRRRPSTAASGDSSSWLLGANTTSNLVRLRNSSLGRSDPQISASCQSRASALLGVSVSPVSSVVKMRRTTENQRPASRRSLNVSTSPTLAATSPSSLRCRSPVPVVTASAPRPCPQPAKPSGVALRASSKSGSSLAPFHHLDNRRWSLASLPSSSGYGTPGSNSAFSSQYSSQEHLCEMFGDMRLGGRYDSNDSCPSFDDAGIFRPRSRSLHSPMRLNSQTAAEIAARSTIYKERFPKAKSHMEDRLSHFVEDHGVLCGFVSPAMDTSTKADSSPVLRQQKSVDIPSEASTLTAPTVVLRPRSSSGRCREGSPRIMEPSQASNRRSMIESVVDPTMVRLISDGATRFLLHQIVEIAADCLLKSKEDIITCAYFCEMSQRLEDTLAAAQDRTGPESYTYLSKLVKHLLMIVSRPARLLECLEFDPDEFYHLLEEAEGAVREKLGSGNARVPDLPQYIVGKLGLDRDPLMDIPPSDEENDEAEVEKVEPEIPLEGPDLPKIRAPCEEDFDTIRLVSNGAYGAVYLVRHKETKQRFALKKMNKHTLILRNQVDQVYAERDILTFTDNPFVVSFYGSFETKHHLCMLMEYVEGGDCAALLKTCGTLPYDLVRLYMAETVLAIEYLHSYGIVHRDLKPDNLLITAMGHIKLTDFGLSKIGLMSRTTLVSEGCMDVALSACNQQFRDKQLCGTPEYIAPEVILRQGYGNPVDWWALGIILYEFLVGIVPFLGDTPEELFSNIISEEVLYPTDDEALPVEAEHLIRSLMEKNPIERLGTTFGAQELMAHSFFEGLDFNSLLRQKAEFVPNLENEEDTSYFDTRTNRYNHEVDSGDDDVPMFLSFSTASPRHSIVGLDPSMQAHLQELRAQSRQNETLLCKSPSEDHTVSPINSDHDALSDHSGHHPNLRTPTPLRMKPDQLVPSAVLLRRRFSAQRSSNLSTSSSGTAGTPGGTEMGSGTGWIGTSTDSSIDASSFVLAENAGSAAISARRNIPSPMPPTRVPKISSSEEHQSNKELSPVEESTTLSPQNTMPPLVKTQEVVLRGASTLSVSIPPVSTSPSSSSPHQGQHLQYYHTGPPVSPGGSISSASSWDGTGPNPTTSACITNSSESGPLTIGVPQPRKPSLLIKKGPKGYGFTIKSVRVYLGEHSDYYTIEHIVTSVEDNSPAWEAGLRASDLITHVHQQPVSNLNHPQLMHRLLSHGDTINLMVTPLASSSIKEGAARKSIGKMAKRKPKAPARRNHLEKKSRKPSSLLRRLSGKRGGPGDIVPGTSSQKQTFMPRSVSSQDGAILGGSPGSNGPSCSKNGAPSTSGLAVSSLATTSKTASCYLDVDRAGDQLPIIPKQKRLSDVGIIGHRIHLSPGSAQMPPVSPPPPEPSSSRSLRKLSASRLMNRLRKND</sequence>
<keyword evidence="7" id="KW-0597">Phosphoprotein</keyword>
<dbReference type="InterPro" id="IPR000719">
    <property type="entry name" value="Prot_kinase_dom"/>
</dbReference>
<evidence type="ECO:0000256" key="7">
    <source>
        <dbReference type="ARBA" id="ARBA00022553"/>
    </source>
</evidence>
<dbReference type="Gene3D" id="3.30.200.20">
    <property type="entry name" value="Phosphorylase Kinase, domain 1"/>
    <property type="match status" value="1"/>
</dbReference>
<dbReference type="FunFam" id="3.30.200.20:FF:000012">
    <property type="entry name" value="microtubule-associated serine/threonine-protein kinase 2 isoform X1"/>
    <property type="match status" value="1"/>
</dbReference>
<dbReference type="SUPFAM" id="SSF56112">
    <property type="entry name" value="Protein kinase-like (PK-like)"/>
    <property type="match status" value="1"/>
</dbReference>
<feature type="compositionally biased region" description="Polar residues" evidence="15">
    <location>
        <begin position="1239"/>
        <end position="1250"/>
    </location>
</feature>
<evidence type="ECO:0000256" key="8">
    <source>
        <dbReference type="ARBA" id="ARBA00022679"/>
    </source>
</evidence>
<feature type="compositionally biased region" description="Low complexity" evidence="15">
    <location>
        <begin position="136"/>
        <end position="145"/>
    </location>
</feature>
<evidence type="ECO:0000256" key="12">
    <source>
        <dbReference type="ARBA" id="ARBA00022842"/>
    </source>
</evidence>
<keyword evidence="11" id="KW-0067">ATP-binding</keyword>
<evidence type="ECO:0000256" key="3">
    <source>
        <dbReference type="ARBA" id="ARBA00009903"/>
    </source>
</evidence>
<keyword evidence="6" id="KW-0723">Serine/threonine-protein kinase</keyword>
<feature type="compositionally biased region" description="Gly residues" evidence="15">
    <location>
        <begin position="1167"/>
        <end position="1180"/>
    </location>
</feature>
<feature type="compositionally biased region" description="Low complexity" evidence="15">
    <location>
        <begin position="1270"/>
        <end position="1283"/>
    </location>
</feature>
<feature type="compositionally biased region" description="Polar residues" evidence="15">
    <location>
        <begin position="1489"/>
        <end position="1506"/>
    </location>
</feature>
<feature type="region of interest" description="Disordered" evidence="15">
    <location>
        <begin position="1577"/>
        <end position="1617"/>
    </location>
</feature>
<dbReference type="SUPFAM" id="SSF140482">
    <property type="entry name" value="MAST3 pre-PK domain-like"/>
    <property type="match status" value="1"/>
</dbReference>
<dbReference type="PANTHER" id="PTHR24356">
    <property type="entry name" value="SERINE/THREONINE-PROTEIN KINASE"/>
    <property type="match status" value="1"/>
</dbReference>
<feature type="region of interest" description="Disordered" evidence="15">
    <location>
        <begin position="1270"/>
        <end position="1345"/>
    </location>
</feature>
<feature type="compositionally biased region" description="Basic residues" evidence="15">
    <location>
        <begin position="1444"/>
        <end position="1468"/>
    </location>
</feature>
<dbReference type="PROSITE" id="PS00108">
    <property type="entry name" value="PROTEIN_KINASE_ST"/>
    <property type="match status" value="1"/>
</dbReference>
<dbReference type="Pfam" id="PF00069">
    <property type="entry name" value="Pkinase"/>
    <property type="match status" value="1"/>
</dbReference>
<dbReference type="SMART" id="SM00228">
    <property type="entry name" value="PDZ"/>
    <property type="match status" value="1"/>
</dbReference>
<keyword evidence="10" id="KW-0418">Kinase</keyword>
<feature type="domain" description="AGC-kinase C-terminal" evidence="18">
    <location>
        <begin position="1011"/>
        <end position="1074"/>
    </location>
</feature>
<reference evidence="19" key="1">
    <citation type="submission" date="2023-06" db="EMBL/GenBank/DDBJ databases">
        <title>Genomic analysis of the entomopathogenic nematode Steinernema hermaphroditum.</title>
        <authorList>
            <person name="Schwarz E.M."/>
            <person name="Heppert J.K."/>
            <person name="Baniya A."/>
            <person name="Schwartz H.T."/>
            <person name="Tan C.-H."/>
            <person name="Antoshechkin I."/>
            <person name="Sternberg P.W."/>
            <person name="Goodrich-Blair H."/>
            <person name="Dillman A.R."/>
        </authorList>
    </citation>
    <scope>NUCLEOTIDE SEQUENCE</scope>
    <source>
        <strain evidence="19">PS9179</strain>
        <tissue evidence="19">Whole animal</tissue>
    </source>
</reference>
<feature type="region of interest" description="Disordered" evidence="15">
    <location>
        <begin position="1207"/>
        <end position="1253"/>
    </location>
</feature>
<dbReference type="InterPro" id="IPR001478">
    <property type="entry name" value="PDZ"/>
</dbReference>
<feature type="region of interest" description="Disordered" evidence="15">
    <location>
        <begin position="1150"/>
        <end position="1184"/>
    </location>
</feature>
<feature type="compositionally biased region" description="Polar residues" evidence="15">
    <location>
        <begin position="1315"/>
        <end position="1330"/>
    </location>
</feature>
<feature type="region of interest" description="Disordered" evidence="15">
    <location>
        <begin position="292"/>
        <end position="354"/>
    </location>
</feature>
<dbReference type="EMBL" id="JAUCMV010000001">
    <property type="protein sequence ID" value="KAK0428660.1"/>
    <property type="molecule type" value="Genomic_DNA"/>
</dbReference>
<keyword evidence="9" id="KW-0547">Nucleotide-binding</keyword>
<feature type="compositionally biased region" description="Low complexity" evidence="15">
    <location>
        <begin position="1516"/>
        <end position="1525"/>
    </location>
</feature>
<comment type="subcellular location">
    <subcellularLocation>
        <location evidence="2">Cytoplasm</location>
    </subcellularLocation>
</comment>
<feature type="region of interest" description="Disordered" evidence="15">
    <location>
        <begin position="526"/>
        <end position="551"/>
    </location>
</feature>
<dbReference type="InterPro" id="IPR037711">
    <property type="entry name" value="MAST"/>
</dbReference>
<feature type="region of interest" description="Disordered" evidence="15">
    <location>
        <begin position="1"/>
        <end position="75"/>
    </location>
</feature>
<comment type="catalytic activity">
    <reaction evidence="14">
        <text>L-seryl-[protein] + ATP = O-phospho-L-seryl-[protein] + ADP + H(+)</text>
        <dbReference type="Rhea" id="RHEA:17989"/>
        <dbReference type="Rhea" id="RHEA-COMP:9863"/>
        <dbReference type="Rhea" id="RHEA-COMP:11604"/>
        <dbReference type="ChEBI" id="CHEBI:15378"/>
        <dbReference type="ChEBI" id="CHEBI:29999"/>
        <dbReference type="ChEBI" id="CHEBI:30616"/>
        <dbReference type="ChEBI" id="CHEBI:83421"/>
        <dbReference type="ChEBI" id="CHEBI:456216"/>
        <dbReference type="EC" id="2.7.11.1"/>
    </reaction>
</comment>
<comment type="catalytic activity">
    <reaction evidence="13">
        <text>L-threonyl-[protein] + ATP = O-phospho-L-threonyl-[protein] + ADP + H(+)</text>
        <dbReference type="Rhea" id="RHEA:46608"/>
        <dbReference type="Rhea" id="RHEA-COMP:11060"/>
        <dbReference type="Rhea" id="RHEA-COMP:11605"/>
        <dbReference type="ChEBI" id="CHEBI:15378"/>
        <dbReference type="ChEBI" id="CHEBI:30013"/>
        <dbReference type="ChEBI" id="CHEBI:30616"/>
        <dbReference type="ChEBI" id="CHEBI:61977"/>
        <dbReference type="ChEBI" id="CHEBI:456216"/>
        <dbReference type="EC" id="2.7.11.1"/>
    </reaction>
</comment>
<evidence type="ECO:0000256" key="5">
    <source>
        <dbReference type="ARBA" id="ARBA00022490"/>
    </source>
</evidence>
<dbReference type="InterPro" id="IPR008271">
    <property type="entry name" value="Ser/Thr_kinase_AS"/>
</dbReference>
<feature type="region of interest" description="Disordered" evidence="15">
    <location>
        <begin position="1437"/>
        <end position="1532"/>
    </location>
</feature>
<dbReference type="SMART" id="SM00220">
    <property type="entry name" value="S_TKc"/>
    <property type="match status" value="1"/>
</dbReference>
<dbReference type="InterPro" id="IPR011009">
    <property type="entry name" value="Kinase-like_dom_sf"/>
</dbReference>
<dbReference type="GO" id="GO:0004674">
    <property type="term" value="F:protein serine/threonine kinase activity"/>
    <property type="evidence" value="ECO:0007669"/>
    <property type="project" value="UniProtKB-KW"/>
</dbReference>
<dbReference type="EC" id="2.7.11.1" evidence="4"/>
<evidence type="ECO:0000256" key="14">
    <source>
        <dbReference type="ARBA" id="ARBA00048679"/>
    </source>
</evidence>
<dbReference type="InterPro" id="IPR015022">
    <property type="entry name" value="MAST_pre-PK_dom"/>
</dbReference>
<feature type="domain" description="Protein kinase" evidence="16">
    <location>
        <begin position="732"/>
        <end position="1010"/>
    </location>
</feature>
<feature type="region of interest" description="Disordered" evidence="15">
    <location>
        <begin position="199"/>
        <end position="240"/>
    </location>
</feature>
<dbReference type="Proteomes" id="UP001175271">
    <property type="component" value="Unassembled WGS sequence"/>
</dbReference>
<dbReference type="GO" id="GO:0000287">
    <property type="term" value="F:magnesium ion binding"/>
    <property type="evidence" value="ECO:0007669"/>
    <property type="project" value="InterPro"/>
</dbReference>
<evidence type="ECO:0000256" key="4">
    <source>
        <dbReference type="ARBA" id="ARBA00012513"/>
    </source>
</evidence>
<feature type="compositionally biased region" description="Low complexity" evidence="15">
    <location>
        <begin position="309"/>
        <end position="322"/>
    </location>
</feature>
<proteinExistence type="inferred from homology"/>
<keyword evidence="5" id="KW-0963">Cytoplasm</keyword>
<dbReference type="Gene3D" id="1.20.1480.20">
    <property type="entry name" value="MAST3 pre-PK domain-like"/>
    <property type="match status" value="1"/>
</dbReference>
<dbReference type="CDD" id="cd05609">
    <property type="entry name" value="STKc_MAST"/>
    <property type="match status" value="1"/>
</dbReference>
<evidence type="ECO:0000313" key="20">
    <source>
        <dbReference type="Proteomes" id="UP001175271"/>
    </source>
</evidence>
<evidence type="ECO:0000256" key="2">
    <source>
        <dbReference type="ARBA" id="ARBA00004496"/>
    </source>
</evidence>
<evidence type="ECO:0000259" key="18">
    <source>
        <dbReference type="PROSITE" id="PS51285"/>
    </source>
</evidence>
<dbReference type="PANTHER" id="PTHR24356:SF414">
    <property type="entry name" value="NON-SPECIFIC SERINE_THREONINE PROTEIN KINASE"/>
    <property type="match status" value="1"/>
</dbReference>
<dbReference type="FunFam" id="1.20.1480.20:FF:000001">
    <property type="entry name" value="microtubule-associated serine/threonine-protein kinase 4 isoform X1"/>
    <property type="match status" value="1"/>
</dbReference>
<feature type="region of interest" description="Disordered" evidence="15">
    <location>
        <begin position="1099"/>
        <end position="1137"/>
    </location>
</feature>
<evidence type="ECO:0000256" key="13">
    <source>
        <dbReference type="ARBA" id="ARBA00047899"/>
    </source>
</evidence>
<feature type="compositionally biased region" description="Polar residues" evidence="15">
    <location>
        <begin position="63"/>
        <end position="72"/>
    </location>
</feature>
<dbReference type="PROSITE" id="PS50106">
    <property type="entry name" value="PDZ"/>
    <property type="match status" value="1"/>
</dbReference>
<dbReference type="GO" id="GO:0035556">
    <property type="term" value="P:intracellular signal transduction"/>
    <property type="evidence" value="ECO:0007669"/>
    <property type="project" value="TreeGrafter"/>
</dbReference>
<dbReference type="Pfam" id="PF08926">
    <property type="entry name" value="DUF1908"/>
    <property type="match status" value="2"/>
</dbReference>
<accession>A0AA39MCM1</accession>
<dbReference type="FunFam" id="1.10.510.10:FF:000012">
    <property type="entry name" value="microtubule-associated serine/threonine-protein kinase 2 isoform X1"/>
    <property type="match status" value="1"/>
</dbReference>
<keyword evidence="20" id="KW-1185">Reference proteome</keyword>
<name>A0AA39MCM1_9BILA</name>
<dbReference type="SUPFAM" id="SSF50156">
    <property type="entry name" value="PDZ domain-like"/>
    <property type="match status" value="1"/>
</dbReference>
<feature type="compositionally biased region" description="Low complexity" evidence="15">
    <location>
        <begin position="168"/>
        <end position="182"/>
    </location>
</feature>
<comment type="similarity">
    <text evidence="3">Belongs to the protein kinase superfamily. AGC Ser/Thr protein kinase family.</text>
</comment>
<feature type="compositionally biased region" description="Low complexity" evidence="15">
    <location>
        <begin position="1155"/>
        <end position="1166"/>
    </location>
</feature>
<dbReference type="GO" id="GO:0005737">
    <property type="term" value="C:cytoplasm"/>
    <property type="evidence" value="ECO:0007669"/>
    <property type="project" value="UniProtKB-SubCell"/>
</dbReference>
<feature type="compositionally biased region" description="Polar residues" evidence="15">
    <location>
        <begin position="297"/>
        <end position="308"/>
    </location>
</feature>
<evidence type="ECO:0000256" key="10">
    <source>
        <dbReference type="ARBA" id="ARBA00022777"/>
    </source>
</evidence>
<protein>
    <recommendedName>
        <fullName evidence="4">non-specific serine/threonine protein kinase</fullName>
        <ecNumber evidence="4">2.7.11.1</ecNumber>
    </recommendedName>
</protein>
<comment type="caution">
    <text evidence="19">The sequence shown here is derived from an EMBL/GenBank/DDBJ whole genome shotgun (WGS) entry which is preliminary data.</text>
</comment>
<feature type="region of interest" description="Disordered" evidence="15">
    <location>
        <begin position="126"/>
        <end position="182"/>
    </location>
</feature>
<feature type="compositionally biased region" description="Low complexity" evidence="15">
    <location>
        <begin position="1596"/>
        <end position="1609"/>
    </location>
</feature>
<evidence type="ECO:0000256" key="9">
    <source>
        <dbReference type="ARBA" id="ARBA00022741"/>
    </source>
</evidence>
<feature type="compositionally biased region" description="Low complexity" evidence="15">
    <location>
        <begin position="1300"/>
        <end position="1309"/>
    </location>
</feature>